<comment type="caution">
    <text evidence="1">The sequence shown here is derived from an EMBL/GenBank/DDBJ whole genome shotgun (WGS) entry which is preliminary data.</text>
</comment>
<evidence type="ECO:0000313" key="2">
    <source>
        <dbReference type="Proteomes" id="UP001060085"/>
    </source>
</evidence>
<sequence length="292" mass="33674">MELNSGPITRAQRKKLKALEDNDMVAYLEVGLKSNLEGSHPTTNGSPPLPTSVGFWTKRLWSAQPTTTERVLPLNVGFMSLRSLKVFHWSVEATKSSIEVLHQGGDLGKVLNEMYMQLKIHIKVVSEQPPIEGKFVLEKTDFPLREFQQEKIERRPGDLPSFEESPQIISEVKESKRDKCLSKNKNEFEEGEPEKENENFVESHEDHEEGQQETGRDDIEESEGVNPLTHETNSIPLDDSLCMRESCKQREENNQGRRHLMEFKGNFESAKRKRPLYCWKVTNKFFFNLTSH</sequence>
<organism evidence="1 2">
    <name type="scientific">Catharanthus roseus</name>
    <name type="common">Madagascar periwinkle</name>
    <name type="synonym">Vinca rosea</name>
    <dbReference type="NCBI Taxonomy" id="4058"/>
    <lineage>
        <taxon>Eukaryota</taxon>
        <taxon>Viridiplantae</taxon>
        <taxon>Streptophyta</taxon>
        <taxon>Embryophyta</taxon>
        <taxon>Tracheophyta</taxon>
        <taxon>Spermatophyta</taxon>
        <taxon>Magnoliopsida</taxon>
        <taxon>eudicotyledons</taxon>
        <taxon>Gunneridae</taxon>
        <taxon>Pentapetalae</taxon>
        <taxon>asterids</taxon>
        <taxon>lamiids</taxon>
        <taxon>Gentianales</taxon>
        <taxon>Apocynaceae</taxon>
        <taxon>Rauvolfioideae</taxon>
        <taxon>Vinceae</taxon>
        <taxon>Catharanthinae</taxon>
        <taxon>Catharanthus</taxon>
    </lineage>
</organism>
<reference evidence="2" key="1">
    <citation type="journal article" date="2023" name="Nat. Plants">
        <title>Single-cell RNA sequencing provides a high-resolution roadmap for understanding the multicellular compartmentation of specialized metabolism.</title>
        <authorList>
            <person name="Sun S."/>
            <person name="Shen X."/>
            <person name="Li Y."/>
            <person name="Li Y."/>
            <person name="Wang S."/>
            <person name="Li R."/>
            <person name="Zhang H."/>
            <person name="Shen G."/>
            <person name="Guo B."/>
            <person name="Wei J."/>
            <person name="Xu J."/>
            <person name="St-Pierre B."/>
            <person name="Chen S."/>
            <person name="Sun C."/>
        </authorList>
    </citation>
    <scope>NUCLEOTIDE SEQUENCE [LARGE SCALE GENOMIC DNA]</scope>
</reference>
<name>A0ACB9ZSR5_CATRO</name>
<proteinExistence type="predicted"/>
<accession>A0ACB9ZSR5</accession>
<dbReference type="EMBL" id="CM044708">
    <property type="protein sequence ID" value="KAI5650409.1"/>
    <property type="molecule type" value="Genomic_DNA"/>
</dbReference>
<protein>
    <submittedName>
        <fullName evidence="1">Uncharacterized protein</fullName>
    </submittedName>
</protein>
<keyword evidence="2" id="KW-1185">Reference proteome</keyword>
<gene>
    <name evidence="1" type="ORF">M9H77_36414</name>
</gene>
<evidence type="ECO:0000313" key="1">
    <source>
        <dbReference type="EMBL" id="KAI5650409.1"/>
    </source>
</evidence>
<dbReference type="Proteomes" id="UP001060085">
    <property type="component" value="Linkage Group LG08"/>
</dbReference>